<dbReference type="InterPro" id="IPR044243">
    <property type="entry name" value="FLU"/>
</dbReference>
<sequence length="390" mass="42197">MSPPRMVRGFPTGMGSVMRGPCQPHLPGRHAPLRNIRHLGTPSDGHGSQLLRAVEEAQEEATDRKQGSVDSRQWRRDALLGMSGLILGAVLGSSTPAQAGPFLKDTGGRGPLAQEEERMYNYRLEKEAVVREGFDKEVRMTQDGKLCATPFGVDVVGITEAIALLGALVAGISARQRKAELELLNERLRKINMSLRQNARSGIVYAPGLTYAPPVIGSSNLDRSSDDGGSNSMAVSGVVDAPPGGQSSSVVVRPPPSVMLNSLDEEMSEDQIHCSEALKEGKKRLKEGSGSAAMVRFEKALMLSKGMKDRIQERRAMRGLAAAARLQGQYRTAIRHLEQVLDISSDIDDHIGDADAYGTIADIYTEMGEFEKAASYYDKYISTMNTDGPV</sequence>
<dbReference type="GO" id="GO:0015995">
    <property type="term" value="P:chlorophyll biosynthetic process"/>
    <property type="evidence" value="ECO:0007669"/>
    <property type="project" value="InterPro"/>
</dbReference>
<evidence type="ECO:0008006" key="5">
    <source>
        <dbReference type="Google" id="ProtNLM"/>
    </source>
</evidence>
<name>A0A8S1J1C5_9CHLO</name>
<dbReference type="OrthoDB" id="286233at2759"/>
<dbReference type="Gene3D" id="1.25.40.10">
    <property type="entry name" value="Tetratricopeptide repeat domain"/>
    <property type="match status" value="1"/>
</dbReference>
<dbReference type="PANTHER" id="PTHR47310">
    <property type="entry name" value="PROTEIN FLUORESCENT IN BLUE LIGHT, CHLOROPLASTIC"/>
    <property type="match status" value="1"/>
</dbReference>
<dbReference type="InterPro" id="IPR019734">
    <property type="entry name" value="TPR_rpt"/>
</dbReference>
<gene>
    <name evidence="3" type="ORF">OSTQU699_LOCUS6853</name>
</gene>
<dbReference type="PANTHER" id="PTHR47310:SF2">
    <property type="entry name" value="PROTEIN FLUORESCENT IN BLUE LIGHT, CHLOROPLASTIC"/>
    <property type="match status" value="1"/>
</dbReference>
<evidence type="ECO:0000256" key="1">
    <source>
        <dbReference type="PROSITE-ProRule" id="PRU00339"/>
    </source>
</evidence>
<dbReference type="AlphaFoldDB" id="A0A8S1J1C5"/>
<feature type="repeat" description="TPR" evidence="1">
    <location>
        <begin position="354"/>
        <end position="387"/>
    </location>
</feature>
<proteinExistence type="predicted"/>
<evidence type="ECO:0000256" key="2">
    <source>
        <dbReference type="SAM" id="MobiDB-lite"/>
    </source>
</evidence>
<dbReference type="EMBL" id="CAJHUC010001552">
    <property type="protein sequence ID" value="CAD7701494.1"/>
    <property type="molecule type" value="Genomic_DNA"/>
</dbReference>
<comment type="caution">
    <text evidence="3">The sequence shown here is derived from an EMBL/GenBank/DDBJ whole genome shotgun (WGS) entry which is preliminary data.</text>
</comment>
<reference evidence="3" key="1">
    <citation type="submission" date="2020-12" db="EMBL/GenBank/DDBJ databases">
        <authorList>
            <person name="Iha C."/>
        </authorList>
    </citation>
    <scope>NUCLEOTIDE SEQUENCE</scope>
</reference>
<dbReference type="Proteomes" id="UP000708148">
    <property type="component" value="Unassembled WGS sequence"/>
</dbReference>
<protein>
    <recommendedName>
        <fullName evidence="5">Tetratricopeptide repeat</fullName>
    </recommendedName>
</protein>
<dbReference type="SMART" id="SM00028">
    <property type="entry name" value="TPR"/>
    <property type="match status" value="2"/>
</dbReference>
<dbReference type="PROSITE" id="PS50005">
    <property type="entry name" value="TPR"/>
    <property type="match status" value="1"/>
</dbReference>
<feature type="region of interest" description="Disordered" evidence="2">
    <location>
        <begin position="217"/>
        <end position="255"/>
    </location>
</feature>
<dbReference type="InterPro" id="IPR011990">
    <property type="entry name" value="TPR-like_helical_dom_sf"/>
</dbReference>
<evidence type="ECO:0000313" key="3">
    <source>
        <dbReference type="EMBL" id="CAD7701494.1"/>
    </source>
</evidence>
<feature type="compositionally biased region" description="Low complexity" evidence="2">
    <location>
        <begin position="242"/>
        <end position="252"/>
    </location>
</feature>
<feature type="compositionally biased region" description="Polar residues" evidence="2">
    <location>
        <begin position="217"/>
        <end position="234"/>
    </location>
</feature>
<dbReference type="Pfam" id="PF13424">
    <property type="entry name" value="TPR_12"/>
    <property type="match status" value="1"/>
</dbReference>
<evidence type="ECO:0000313" key="4">
    <source>
        <dbReference type="Proteomes" id="UP000708148"/>
    </source>
</evidence>
<dbReference type="SUPFAM" id="SSF48452">
    <property type="entry name" value="TPR-like"/>
    <property type="match status" value="1"/>
</dbReference>
<accession>A0A8S1J1C5</accession>
<keyword evidence="4" id="KW-1185">Reference proteome</keyword>
<keyword evidence="1" id="KW-0802">TPR repeat</keyword>
<organism evidence="3 4">
    <name type="scientific">Ostreobium quekettii</name>
    <dbReference type="NCBI Taxonomy" id="121088"/>
    <lineage>
        <taxon>Eukaryota</taxon>
        <taxon>Viridiplantae</taxon>
        <taxon>Chlorophyta</taxon>
        <taxon>core chlorophytes</taxon>
        <taxon>Ulvophyceae</taxon>
        <taxon>TCBD clade</taxon>
        <taxon>Bryopsidales</taxon>
        <taxon>Ostreobineae</taxon>
        <taxon>Ostreobiaceae</taxon>
        <taxon>Ostreobium</taxon>
    </lineage>
</organism>